<protein>
    <submittedName>
        <fullName evidence="5">KLLA0E06909p</fullName>
    </submittedName>
</protein>
<proteinExistence type="inferred from homology"/>
<dbReference type="STRING" id="284590.Q6CP79"/>
<dbReference type="PANTHER" id="PTHR41237">
    <property type="entry name" value="37S RIBOSOMAL PROTEIN MRP21, MITOCHONDRIAL"/>
    <property type="match status" value="1"/>
</dbReference>
<sequence>MLTARGFQLGASRTSTLLSRQFTQCTIRRQEIIDYTRLTPLSKSAKESSNGSRKDMSFSAMMQSPREDTLSSKLTGIQAGRTIDVFSGNTMAAFQRLGSIVRSNSIQKDKRAQRFYLKPGKARELRKSQKHRKEFMKSFKNLIEVVKDAKRKGY</sequence>
<dbReference type="KEGG" id="kla:KLLA0_E06909g"/>
<dbReference type="InParanoid" id="Q6CP79"/>
<dbReference type="AlphaFoldDB" id="Q6CP79"/>
<organism evidence="5 6">
    <name type="scientific">Kluyveromyces lactis (strain ATCC 8585 / CBS 2359 / DSM 70799 / NBRC 1267 / NRRL Y-1140 / WM37)</name>
    <name type="common">Yeast</name>
    <name type="synonym">Candida sphaerica</name>
    <dbReference type="NCBI Taxonomy" id="284590"/>
    <lineage>
        <taxon>Eukaryota</taxon>
        <taxon>Fungi</taxon>
        <taxon>Dikarya</taxon>
        <taxon>Ascomycota</taxon>
        <taxon>Saccharomycotina</taxon>
        <taxon>Saccharomycetes</taxon>
        <taxon>Saccharomycetales</taxon>
        <taxon>Saccharomycetaceae</taxon>
        <taxon>Kluyveromyces</taxon>
    </lineage>
</organism>
<evidence type="ECO:0000256" key="2">
    <source>
        <dbReference type="ARBA" id="ARBA00022980"/>
    </source>
</evidence>
<dbReference type="eggNOG" id="ENOG502SYGP">
    <property type="taxonomic scope" value="Eukaryota"/>
</dbReference>
<dbReference type="PaxDb" id="284590-Q6CP79"/>
<evidence type="ECO:0000313" key="6">
    <source>
        <dbReference type="Proteomes" id="UP000000598"/>
    </source>
</evidence>
<dbReference type="HOGENOM" id="CLU_110335_0_0_1"/>
<dbReference type="PANTHER" id="PTHR41237:SF1">
    <property type="entry name" value="SMALL RIBOSOMAL SUBUNIT PROTEIN BS21M"/>
    <property type="match status" value="1"/>
</dbReference>
<dbReference type="OMA" id="ANNIRFD"/>
<evidence type="ECO:0000256" key="4">
    <source>
        <dbReference type="SAM" id="MobiDB-lite"/>
    </source>
</evidence>
<dbReference type="InterPro" id="IPR001911">
    <property type="entry name" value="Ribosomal_bS21"/>
</dbReference>
<keyword evidence="3" id="KW-0687">Ribonucleoprotein</keyword>
<dbReference type="GO" id="GO:0005763">
    <property type="term" value="C:mitochondrial small ribosomal subunit"/>
    <property type="evidence" value="ECO:0007669"/>
    <property type="project" value="TreeGrafter"/>
</dbReference>
<gene>
    <name evidence="5" type="ORF">KLLA0_E06909g</name>
</gene>
<keyword evidence="6" id="KW-1185">Reference proteome</keyword>
<feature type="region of interest" description="Disordered" evidence="4">
    <location>
        <begin position="43"/>
        <end position="73"/>
    </location>
</feature>
<dbReference type="GO" id="GO:0070124">
    <property type="term" value="P:mitochondrial translational initiation"/>
    <property type="evidence" value="ECO:0007669"/>
    <property type="project" value="TreeGrafter"/>
</dbReference>
<dbReference type="Proteomes" id="UP000000598">
    <property type="component" value="Chromosome E"/>
</dbReference>
<dbReference type="EMBL" id="CR382125">
    <property type="protein sequence ID" value="CAG99347.1"/>
    <property type="molecule type" value="Genomic_DNA"/>
</dbReference>
<dbReference type="Pfam" id="PF01165">
    <property type="entry name" value="Ribosomal_S21"/>
    <property type="match status" value="1"/>
</dbReference>
<dbReference type="GO" id="GO:0003735">
    <property type="term" value="F:structural constituent of ribosome"/>
    <property type="evidence" value="ECO:0007669"/>
    <property type="project" value="InterPro"/>
</dbReference>
<evidence type="ECO:0000313" key="5">
    <source>
        <dbReference type="EMBL" id="CAG99347.1"/>
    </source>
</evidence>
<comment type="similarity">
    <text evidence="1">Belongs to the bacterial ribosomal protein bS21 family.</text>
</comment>
<accession>Q6CP79</accession>
<name>Q6CP79_KLULA</name>
<evidence type="ECO:0000256" key="1">
    <source>
        <dbReference type="ARBA" id="ARBA00006640"/>
    </source>
</evidence>
<keyword evidence="2" id="KW-0689">Ribosomal protein</keyword>
<reference evidence="5 6" key="1">
    <citation type="journal article" date="2004" name="Nature">
        <title>Genome evolution in yeasts.</title>
        <authorList>
            <consortium name="Genolevures"/>
            <person name="Dujon B."/>
            <person name="Sherman D."/>
            <person name="Fischer G."/>
            <person name="Durrens P."/>
            <person name="Casaregola S."/>
            <person name="Lafontaine I."/>
            <person name="de Montigny J."/>
            <person name="Marck C."/>
            <person name="Neuveglise C."/>
            <person name="Talla E."/>
            <person name="Goffard N."/>
            <person name="Frangeul L."/>
            <person name="Aigle M."/>
            <person name="Anthouard V."/>
            <person name="Babour A."/>
            <person name="Barbe V."/>
            <person name="Barnay S."/>
            <person name="Blanchin S."/>
            <person name="Beckerich J.M."/>
            <person name="Beyne E."/>
            <person name="Bleykasten C."/>
            <person name="Boisrame A."/>
            <person name="Boyer J."/>
            <person name="Cattolico L."/>
            <person name="Confanioleri F."/>
            <person name="de Daruvar A."/>
            <person name="Despons L."/>
            <person name="Fabre E."/>
            <person name="Fairhead C."/>
            <person name="Ferry-Dumazet H."/>
            <person name="Groppi A."/>
            <person name="Hantraye F."/>
            <person name="Hennequin C."/>
            <person name="Jauniaux N."/>
            <person name="Joyet P."/>
            <person name="Kachouri R."/>
            <person name="Kerrest A."/>
            <person name="Koszul R."/>
            <person name="Lemaire M."/>
            <person name="Lesur I."/>
            <person name="Ma L."/>
            <person name="Muller H."/>
            <person name="Nicaud J.M."/>
            <person name="Nikolski M."/>
            <person name="Oztas S."/>
            <person name="Ozier-Kalogeropoulos O."/>
            <person name="Pellenz S."/>
            <person name="Potier S."/>
            <person name="Richard G.F."/>
            <person name="Straub M.L."/>
            <person name="Suleau A."/>
            <person name="Swennene D."/>
            <person name="Tekaia F."/>
            <person name="Wesolowski-Louvel M."/>
            <person name="Westhof E."/>
            <person name="Wirth B."/>
            <person name="Zeniou-Meyer M."/>
            <person name="Zivanovic I."/>
            <person name="Bolotin-Fukuhara M."/>
            <person name="Thierry A."/>
            <person name="Bouchier C."/>
            <person name="Caudron B."/>
            <person name="Scarpelli C."/>
            <person name="Gaillardin C."/>
            <person name="Weissenbach J."/>
            <person name="Wincker P."/>
            <person name="Souciet J.L."/>
        </authorList>
    </citation>
    <scope>NUCLEOTIDE SEQUENCE [LARGE SCALE GENOMIC DNA]</scope>
    <source>
        <strain evidence="6">ATCC 8585 / CBS 2359 / DSM 70799 / NBRC 1267 / NRRL Y-1140 / WM37</strain>
    </source>
</reference>
<evidence type="ECO:0000256" key="3">
    <source>
        <dbReference type="ARBA" id="ARBA00023274"/>
    </source>
</evidence>
<dbReference type="InterPro" id="IPR052837">
    <property type="entry name" value="Mitoribosomal_bS21"/>
</dbReference>